<gene>
    <name evidence="2" type="ORF">MPHL21000_02255</name>
</gene>
<evidence type="ECO:0000256" key="1">
    <source>
        <dbReference type="SAM" id="Phobius"/>
    </source>
</evidence>
<feature type="transmembrane region" description="Helical" evidence="1">
    <location>
        <begin position="91"/>
        <end position="124"/>
    </location>
</feature>
<evidence type="ECO:0000313" key="2">
    <source>
        <dbReference type="EMBL" id="KAB7759869.1"/>
    </source>
</evidence>
<proteinExistence type="predicted"/>
<dbReference type="Proteomes" id="UP000325690">
    <property type="component" value="Unassembled WGS sequence"/>
</dbReference>
<feature type="transmembrane region" description="Helical" evidence="1">
    <location>
        <begin position="29"/>
        <end position="50"/>
    </location>
</feature>
<organism evidence="2 3">
    <name type="scientific">Mycolicibacterium phlei DSM 43239 = CCUG 21000</name>
    <dbReference type="NCBI Taxonomy" id="1226750"/>
    <lineage>
        <taxon>Bacteria</taxon>
        <taxon>Bacillati</taxon>
        <taxon>Actinomycetota</taxon>
        <taxon>Actinomycetes</taxon>
        <taxon>Mycobacteriales</taxon>
        <taxon>Mycobacteriaceae</taxon>
        <taxon>Mycolicibacterium</taxon>
    </lineage>
</organism>
<keyword evidence="1" id="KW-1133">Transmembrane helix</keyword>
<name>A0A5N5VHA8_MYCPH</name>
<comment type="caution">
    <text evidence="2">The sequence shown here is derived from an EMBL/GenBank/DDBJ whole genome shotgun (WGS) entry which is preliminary data.</text>
</comment>
<keyword evidence="1" id="KW-0812">Transmembrane</keyword>
<dbReference type="EMBL" id="ANBP01000001">
    <property type="protein sequence ID" value="KAB7759869.1"/>
    <property type="molecule type" value="Genomic_DNA"/>
</dbReference>
<evidence type="ECO:0000313" key="3">
    <source>
        <dbReference type="Proteomes" id="UP000325690"/>
    </source>
</evidence>
<sequence length="166" mass="16782">MRGALVGVCSAAVTLGAHTGAGGHLPSGAALVVAALVCAVVGAGLAGVTVDGRRTRLAVTSGGLLAAQLLGHLTLTVAAHDMTLPWAMAAAHLAGAILLGAAISAAEYLYAVCASVLCWLRLFAAERRQPTVRRRRFVTRHIVARSALRASGLGLRAPPRAALLPA</sequence>
<reference evidence="2 3" key="1">
    <citation type="submission" date="2012-10" db="EMBL/GenBank/DDBJ databases">
        <title>The draft sequence of the Mycobacterium pheli genome.</title>
        <authorList>
            <person name="Pettersson B.M.F."/>
            <person name="Das S."/>
            <person name="Dasgupta S."/>
            <person name="Bhattacharya A."/>
            <person name="Kirsebom L.A."/>
        </authorList>
    </citation>
    <scope>NUCLEOTIDE SEQUENCE [LARGE SCALE GENOMIC DNA]</scope>
    <source>
        <strain evidence="2 3">CCUG 21000</strain>
    </source>
</reference>
<keyword evidence="1" id="KW-0472">Membrane</keyword>
<accession>A0A5N5VHA8</accession>
<keyword evidence="3" id="KW-1185">Reference proteome</keyword>
<protein>
    <submittedName>
        <fullName evidence="2">Membrane protein</fullName>
    </submittedName>
</protein>
<dbReference type="AlphaFoldDB" id="A0A5N5VHA8"/>
<feature type="transmembrane region" description="Helical" evidence="1">
    <location>
        <begin position="57"/>
        <end position="79"/>
    </location>
</feature>